<comment type="caution">
    <text evidence="2">The sequence shown here is derived from an EMBL/GenBank/DDBJ whole genome shotgun (WGS) entry which is preliminary data.</text>
</comment>
<dbReference type="Proteomes" id="UP000626109">
    <property type="component" value="Unassembled WGS sequence"/>
</dbReference>
<dbReference type="AlphaFoldDB" id="A0A813IU69"/>
<reference evidence="2" key="1">
    <citation type="submission" date="2021-02" db="EMBL/GenBank/DDBJ databases">
        <authorList>
            <person name="Dougan E. K."/>
            <person name="Rhodes N."/>
            <person name="Thang M."/>
            <person name="Chan C."/>
        </authorList>
    </citation>
    <scope>NUCLEOTIDE SEQUENCE</scope>
</reference>
<name>A0A813IU69_POLGL</name>
<proteinExistence type="predicted"/>
<evidence type="ECO:0000313" key="3">
    <source>
        <dbReference type="Proteomes" id="UP000626109"/>
    </source>
</evidence>
<sequence>AYLQIHPERDLEEPVYQKRRLLRAEAAGSFLPGKAGKLPASRASPTKRLRGQDEVGEEGPATDECEPESPAKHANAKALRRHAGSVPTVPDGIYCGEPEVDWLDELE</sequence>
<dbReference type="EMBL" id="CAJNNW010014734">
    <property type="protein sequence ID" value="CAE8656951.1"/>
    <property type="molecule type" value="Genomic_DNA"/>
</dbReference>
<feature type="non-terminal residue" evidence="2">
    <location>
        <position position="1"/>
    </location>
</feature>
<feature type="compositionally biased region" description="Acidic residues" evidence="1">
    <location>
        <begin position="54"/>
        <end position="67"/>
    </location>
</feature>
<feature type="non-terminal residue" evidence="2">
    <location>
        <position position="107"/>
    </location>
</feature>
<organism evidence="2 3">
    <name type="scientific">Polarella glacialis</name>
    <name type="common">Dinoflagellate</name>
    <dbReference type="NCBI Taxonomy" id="89957"/>
    <lineage>
        <taxon>Eukaryota</taxon>
        <taxon>Sar</taxon>
        <taxon>Alveolata</taxon>
        <taxon>Dinophyceae</taxon>
        <taxon>Suessiales</taxon>
        <taxon>Suessiaceae</taxon>
        <taxon>Polarella</taxon>
    </lineage>
</organism>
<evidence type="ECO:0000256" key="1">
    <source>
        <dbReference type="SAM" id="MobiDB-lite"/>
    </source>
</evidence>
<feature type="region of interest" description="Disordered" evidence="1">
    <location>
        <begin position="31"/>
        <end position="94"/>
    </location>
</feature>
<evidence type="ECO:0000313" key="2">
    <source>
        <dbReference type="EMBL" id="CAE8656951.1"/>
    </source>
</evidence>
<protein>
    <submittedName>
        <fullName evidence="2">Uncharacterized protein</fullName>
    </submittedName>
</protein>
<gene>
    <name evidence="2" type="ORF">PGLA2088_LOCUS12487</name>
</gene>
<accession>A0A813IU69</accession>
<feature type="compositionally biased region" description="Basic residues" evidence="1">
    <location>
        <begin position="74"/>
        <end position="83"/>
    </location>
</feature>